<organism evidence="1 2">
    <name type="scientific">Holotrichia oblita</name>
    <name type="common">Chafer beetle</name>
    <dbReference type="NCBI Taxonomy" id="644536"/>
    <lineage>
        <taxon>Eukaryota</taxon>
        <taxon>Metazoa</taxon>
        <taxon>Ecdysozoa</taxon>
        <taxon>Arthropoda</taxon>
        <taxon>Hexapoda</taxon>
        <taxon>Insecta</taxon>
        <taxon>Pterygota</taxon>
        <taxon>Neoptera</taxon>
        <taxon>Endopterygota</taxon>
        <taxon>Coleoptera</taxon>
        <taxon>Polyphaga</taxon>
        <taxon>Scarabaeiformia</taxon>
        <taxon>Scarabaeidae</taxon>
        <taxon>Melolonthinae</taxon>
        <taxon>Holotrichia</taxon>
    </lineage>
</organism>
<evidence type="ECO:0000313" key="1">
    <source>
        <dbReference type="EMBL" id="KAI4468798.1"/>
    </source>
</evidence>
<proteinExistence type="predicted"/>
<evidence type="ECO:0000313" key="2">
    <source>
        <dbReference type="Proteomes" id="UP001056778"/>
    </source>
</evidence>
<comment type="caution">
    <text evidence="1">The sequence shown here is derived from an EMBL/GenBank/DDBJ whole genome shotgun (WGS) entry which is preliminary data.</text>
</comment>
<gene>
    <name evidence="1" type="ORF">MML48_2g00003207</name>
</gene>
<dbReference type="EMBL" id="CM043016">
    <property type="protein sequence ID" value="KAI4468798.1"/>
    <property type="molecule type" value="Genomic_DNA"/>
</dbReference>
<protein>
    <submittedName>
        <fullName evidence="1">(2')5'-bisphosphate nucleotidase 1</fullName>
    </submittedName>
</protein>
<dbReference type="Proteomes" id="UP001056778">
    <property type="component" value="Chromosome 2"/>
</dbReference>
<keyword evidence="2" id="KW-1185">Reference proteome</keyword>
<sequence length="308" mass="32821">MMAQSPPLVLKLLASSIRAATRAGKIIRDVMSRGDLGIIEKGKNDLQTEADRSAQKCIIVSLSQQYPNLTIIGEEGTSNSEVPSDWVVTDCDQGVLAMQCPEEYVNVGLKDITVWVDPLDGTSEYAQGLLDHVTVLVGVAVKGKAVGGVIHQPYYNWLTEADKLGRTIWGLSGLGVGGFTPRSPPEGQLIIATTRSHSSPLVQEALDALKPDTVLRVGGAGHKVLLVLEGKAHAYVFASKGCKKWDTCAPEAVLAASGGKLTDIHGNLYTYEETVAYPNNRGVLATAAGIDHSSIVNKIPQKIRDALV</sequence>
<name>A0ACB9TPW7_HOLOL</name>
<accession>A0ACB9TPW7</accession>
<reference evidence="1" key="1">
    <citation type="submission" date="2022-04" db="EMBL/GenBank/DDBJ databases">
        <title>Chromosome-scale genome assembly of Holotrichia oblita Faldermann.</title>
        <authorList>
            <person name="Rongchong L."/>
        </authorList>
    </citation>
    <scope>NUCLEOTIDE SEQUENCE</scope>
    <source>
        <strain evidence="1">81SQS9</strain>
    </source>
</reference>